<accession>G0UCR3</accession>
<protein>
    <submittedName>
        <fullName evidence="2">Uncharacterized protein</fullName>
    </submittedName>
</protein>
<keyword evidence="1" id="KW-0472">Membrane</keyword>
<feature type="transmembrane region" description="Helical" evidence="1">
    <location>
        <begin position="57"/>
        <end position="76"/>
    </location>
</feature>
<sequence>MVKIALLYVKGIKTESGSGVARQLMLRVIYYLFSPLTYPNAILLSRRSALLMCDSCATLRFYPTPLSTHFLIVVPFRPVPDSIVAPFPAEARQRTWLPIFSLLPSVYLFILSFCFIF</sequence>
<dbReference type="AlphaFoldDB" id="G0UCR3"/>
<evidence type="ECO:0000313" key="2">
    <source>
        <dbReference type="EMBL" id="CCC53623.1"/>
    </source>
</evidence>
<dbReference type="EMBL" id="HE573027">
    <property type="protein sequence ID" value="CCC53623.1"/>
    <property type="molecule type" value="Genomic_DNA"/>
</dbReference>
<feature type="transmembrane region" description="Helical" evidence="1">
    <location>
        <begin position="28"/>
        <end position="45"/>
    </location>
</feature>
<evidence type="ECO:0000256" key="1">
    <source>
        <dbReference type="SAM" id="Phobius"/>
    </source>
</evidence>
<proteinExistence type="predicted"/>
<feature type="transmembrane region" description="Helical" evidence="1">
    <location>
        <begin position="96"/>
        <end position="116"/>
    </location>
</feature>
<organism evidence="2">
    <name type="scientific">Trypanosoma vivax (strain Y486)</name>
    <dbReference type="NCBI Taxonomy" id="1055687"/>
    <lineage>
        <taxon>Eukaryota</taxon>
        <taxon>Discoba</taxon>
        <taxon>Euglenozoa</taxon>
        <taxon>Kinetoplastea</taxon>
        <taxon>Metakinetoplastina</taxon>
        <taxon>Trypanosomatida</taxon>
        <taxon>Trypanosomatidae</taxon>
        <taxon>Trypanosoma</taxon>
        <taxon>Duttonella</taxon>
    </lineage>
</organism>
<reference evidence="2" key="1">
    <citation type="journal article" date="2012" name="Proc. Natl. Acad. Sci. U.S.A.">
        <title>Antigenic diversity is generated by distinct evolutionary mechanisms in African trypanosome species.</title>
        <authorList>
            <person name="Jackson A.P."/>
            <person name="Berry A."/>
            <person name="Aslett M."/>
            <person name="Allison H.C."/>
            <person name="Burton P."/>
            <person name="Vavrova-Anderson J."/>
            <person name="Brown R."/>
            <person name="Browne H."/>
            <person name="Corton N."/>
            <person name="Hauser H."/>
            <person name="Gamble J."/>
            <person name="Gilderthorp R."/>
            <person name="Marcello L."/>
            <person name="McQuillan J."/>
            <person name="Otto T.D."/>
            <person name="Quail M.A."/>
            <person name="Sanders M.J."/>
            <person name="van Tonder A."/>
            <person name="Ginger M.L."/>
            <person name="Field M.C."/>
            <person name="Barry J.D."/>
            <person name="Hertz-Fowler C."/>
            <person name="Berriman M."/>
        </authorList>
    </citation>
    <scope>NUCLEOTIDE SEQUENCE</scope>
    <source>
        <strain evidence="2">Y486</strain>
    </source>
</reference>
<gene>
    <name evidence="2" type="ORF">TVY486_1111070</name>
</gene>
<dbReference type="VEuPathDB" id="TriTrypDB:TvY486_1111070"/>
<keyword evidence="1" id="KW-1133">Transmembrane helix</keyword>
<keyword evidence="1" id="KW-0812">Transmembrane</keyword>
<name>G0UCR3_TRYVY</name>